<feature type="compositionally biased region" description="Low complexity" evidence="1">
    <location>
        <begin position="27"/>
        <end position="38"/>
    </location>
</feature>
<reference evidence="2" key="1">
    <citation type="submission" date="2014-12" db="EMBL/GenBank/DDBJ databases">
        <title>Insight into the proteome of Arion vulgaris.</title>
        <authorList>
            <person name="Aradska J."/>
            <person name="Bulat T."/>
            <person name="Smidak R."/>
            <person name="Sarate P."/>
            <person name="Gangsoo J."/>
            <person name="Sialana F."/>
            <person name="Bilban M."/>
            <person name="Lubec G."/>
        </authorList>
    </citation>
    <scope>NUCLEOTIDE SEQUENCE</scope>
    <source>
        <tissue evidence="2">Skin</tissue>
    </source>
</reference>
<dbReference type="InterPro" id="IPR036085">
    <property type="entry name" value="PAZ_dom_sf"/>
</dbReference>
<dbReference type="SUPFAM" id="SSF101690">
    <property type="entry name" value="PAZ domain"/>
    <property type="match status" value="1"/>
</dbReference>
<organism evidence="2">
    <name type="scientific">Arion vulgaris</name>
    <dbReference type="NCBI Taxonomy" id="1028688"/>
    <lineage>
        <taxon>Eukaryota</taxon>
        <taxon>Metazoa</taxon>
        <taxon>Spiralia</taxon>
        <taxon>Lophotrochozoa</taxon>
        <taxon>Mollusca</taxon>
        <taxon>Gastropoda</taxon>
        <taxon>Heterobranchia</taxon>
        <taxon>Euthyneura</taxon>
        <taxon>Panpulmonata</taxon>
        <taxon>Eupulmonata</taxon>
        <taxon>Stylommatophora</taxon>
        <taxon>Helicina</taxon>
        <taxon>Arionoidea</taxon>
        <taxon>Arionidae</taxon>
        <taxon>Arion</taxon>
    </lineage>
</organism>
<feature type="non-terminal residue" evidence="2">
    <location>
        <position position="153"/>
    </location>
</feature>
<evidence type="ECO:0008006" key="3">
    <source>
        <dbReference type="Google" id="ProtNLM"/>
    </source>
</evidence>
<dbReference type="AlphaFoldDB" id="A0A0B7BZA5"/>
<protein>
    <recommendedName>
        <fullName evidence="3">PAZ domain-containing protein</fullName>
    </recommendedName>
</protein>
<accession>A0A0B7BZA5</accession>
<gene>
    <name evidence="2" type="primary">ORF218943</name>
</gene>
<feature type="compositionally biased region" description="Polar residues" evidence="1">
    <location>
        <begin position="39"/>
        <end position="57"/>
    </location>
</feature>
<feature type="non-terminal residue" evidence="2">
    <location>
        <position position="1"/>
    </location>
</feature>
<evidence type="ECO:0000313" key="2">
    <source>
        <dbReference type="EMBL" id="CEK98529.1"/>
    </source>
</evidence>
<evidence type="ECO:0000256" key="1">
    <source>
        <dbReference type="SAM" id="MobiDB-lite"/>
    </source>
</evidence>
<dbReference type="Pfam" id="PF23278">
    <property type="entry name" value="Piwi_N"/>
    <property type="match status" value="1"/>
</dbReference>
<proteinExistence type="predicted"/>
<sequence length="153" mass="17460">GLAAMKALIAQQEQQKSPSFGRGFDLQAQQFSTQQPQQNPRTDQHQPPTNEMAQLNVSEPRKERVYMPTVTKIGTDGTPLNLSANYVKIFCKHEGVYQYHVNFSPVIDNRRLKMRLLAEHKGRLKTINSFDGSILYLPFKLPDKETIVTSTRE</sequence>
<name>A0A0B7BZA5_9EUPU</name>
<feature type="region of interest" description="Disordered" evidence="1">
    <location>
        <begin position="11"/>
        <end position="60"/>
    </location>
</feature>
<dbReference type="EMBL" id="HACG01051658">
    <property type="protein sequence ID" value="CEK98529.1"/>
    <property type="molecule type" value="Transcribed_RNA"/>
</dbReference>